<dbReference type="Proteomes" id="UP001529510">
    <property type="component" value="Unassembled WGS sequence"/>
</dbReference>
<protein>
    <submittedName>
        <fullName evidence="2">Uncharacterized protein</fullName>
    </submittedName>
</protein>
<reference evidence="2 3" key="1">
    <citation type="submission" date="2024-05" db="EMBL/GenBank/DDBJ databases">
        <title>Genome sequencing and assembly of Indian major carp, Cirrhinus mrigala (Hamilton, 1822).</title>
        <authorList>
            <person name="Mohindra V."/>
            <person name="Chowdhury L.M."/>
            <person name="Lal K."/>
            <person name="Jena J.K."/>
        </authorList>
    </citation>
    <scope>NUCLEOTIDE SEQUENCE [LARGE SCALE GENOMIC DNA]</scope>
    <source>
        <strain evidence="2">CM1030</strain>
        <tissue evidence="2">Blood</tissue>
    </source>
</reference>
<proteinExistence type="inferred from homology"/>
<comment type="similarity">
    <text evidence="1">Belongs to the SEC6 family.</text>
</comment>
<sequence length="94" mass="11127">PLYRKLWTQVWFAGHCEVVNELVKALENNIDSFKELKPVCREELLAELHVDIMVEYVRRMMKRKLKLEDKEQQEAAAEFICDNNNKICSVFAKV</sequence>
<evidence type="ECO:0000256" key="1">
    <source>
        <dbReference type="ARBA" id="ARBA00009447"/>
    </source>
</evidence>
<dbReference type="AlphaFoldDB" id="A0ABD0NTL7"/>
<dbReference type="PANTHER" id="PTHR21292:SF4">
    <property type="entry name" value="TUMOR NECROSIS FACTOR ALPHA-INDUCED PROTEIN 2"/>
    <property type="match status" value="1"/>
</dbReference>
<name>A0ABD0NTL7_CIRMR</name>
<dbReference type="InterPro" id="IPR010326">
    <property type="entry name" value="EXOC3/Sec6"/>
</dbReference>
<dbReference type="Pfam" id="PF06046">
    <property type="entry name" value="Sec6"/>
    <property type="match status" value="1"/>
</dbReference>
<organism evidence="2 3">
    <name type="scientific">Cirrhinus mrigala</name>
    <name type="common">Mrigala</name>
    <dbReference type="NCBI Taxonomy" id="683832"/>
    <lineage>
        <taxon>Eukaryota</taxon>
        <taxon>Metazoa</taxon>
        <taxon>Chordata</taxon>
        <taxon>Craniata</taxon>
        <taxon>Vertebrata</taxon>
        <taxon>Euteleostomi</taxon>
        <taxon>Actinopterygii</taxon>
        <taxon>Neopterygii</taxon>
        <taxon>Teleostei</taxon>
        <taxon>Ostariophysi</taxon>
        <taxon>Cypriniformes</taxon>
        <taxon>Cyprinidae</taxon>
        <taxon>Labeoninae</taxon>
        <taxon>Labeonini</taxon>
        <taxon>Cirrhinus</taxon>
    </lineage>
</organism>
<keyword evidence="3" id="KW-1185">Reference proteome</keyword>
<comment type="caution">
    <text evidence="2">The sequence shown here is derived from an EMBL/GenBank/DDBJ whole genome shotgun (WGS) entry which is preliminary data.</text>
</comment>
<dbReference type="InterPro" id="IPR042532">
    <property type="entry name" value="EXOC3/Sec6_C"/>
</dbReference>
<dbReference type="Gene3D" id="1.10.357.70">
    <property type="entry name" value="Exocyst complex component Sec6, C-terminal domain"/>
    <property type="match status" value="1"/>
</dbReference>
<gene>
    <name evidence="2" type="ORF">M9458_040039</name>
</gene>
<feature type="non-terminal residue" evidence="2">
    <location>
        <position position="94"/>
    </location>
</feature>
<accession>A0ABD0NTL7</accession>
<feature type="non-terminal residue" evidence="2">
    <location>
        <position position="1"/>
    </location>
</feature>
<evidence type="ECO:0000313" key="2">
    <source>
        <dbReference type="EMBL" id="KAL0164286.1"/>
    </source>
</evidence>
<evidence type="ECO:0000313" key="3">
    <source>
        <dbReference type="Proteomes" id="UP001529510"/>
    </source>
</evidence>
<dbReference type="EMBL" id="JAMKFB020000020">
    <property type="protein sequence ID" value="KAL0164286.1"/>
    <property type="molecule type" value="Genomic_DNA"/>
</dbReference>
<dbReference type="PANTHER" id="PTHR21292">
    <property type="entry name" value="EXOCYST COMPLEX COMPONENT SEC6-RELATED"/>
    <property type="match status" value="1"/>
</dbReference>